<protein>
    <submittedName>
        <fullName evidence="2">Uncharacterized protein</fullName>
    </submittedName>
</protein>
<evidence type="ECO:0000313" key="2">
    <source>
        <dbReference type="EMBL" id="KAF5584116.1"/>
    </source>
</evidence>
<dbReference type="Proteomes" id="UP000546213">
    <property type="component" value="Unassembled WGS sequence"/>
</dbReference>
<accession>A0A8H5L4V8</accession>
<dbReference type="EMBL" id="JAAOAS010000233">
    <property type="protein sequence ID" value="KAF5584116.1"/>
    <property type="molecule type" value="Genomic_DNA"/>
</dbReference>
<keyword evidence="3" id="KW-1185">Reference proteome</keyword>
<keyword evidence="1" id="KW-0175">Coiled coil</keyword>
<feature type="coiled-coil region" evidence="1">
    <location>
        <begin position="145"/>
        <end position="179"/>
    </location>
</feature>
<organism evidence="2 3">
    <name type="scientific">Fusarium pseudocircinatum</name>
    <dbReference type="NCBI Taxonomy" id="56676"/>
    <lineage>
        <taxon>Eukaryota</taxon>
        <taxon>Fungi</taxon>
        <taxon>Dikarya</taxon>
        <taxon>Ascomycota</taxon>
        <taxon>Pezizomycotina</taxon>
        <taxon>Sordariomycetes</taxon>
        <taxon>Hypocreomycetidae</taxon>
        <taxon>Hypocreales</taxon>
        <taxon>Nectriaceae</taxon>
        <taxon>Fusarium</taxon>
        <taxon>Fusarium fujikuroi species complex</taxon>
    </lineage>
</organism>
<comment type="caution">
    <text evidence="2">The sequence shown here is derived from an EMBL/GenBank/DDBJ whole genome shotgun (WGS) entry which is preliminary data.</text>
</comment>
<evidence type="ECO:0000256" key="1">
    <source>
        <dbReference type="SAM" id="Coils"/>
    </source>
</evidence>
<reference evidence="2 3" key="1">
    <citation type="submission" date="2020-05" db="EMBL/GenBank/DDBJ databases">
        <title>Identification and distribution of gene clusters putatively required for synthesis of sphingolipid metabolism inhibitors in phylogenetically diverse species of the filamentous fungus Fusarium.</title>
        <authorList>
            <person name="Kim H.-S."/>
            <person name="Busman M."/>
            <person name="Brown D.W."/>
            <person name="Divon H."/>
            <person name="Uhlig S."/>
            <person name="Proctor R.H."/>
        </authorList>
    </citation>
    <scope>NUCLEOTIDE SEQUENCE [LARGE SCALE GENOMIC DNA]</scope>
    <source>
        <strain evidence="2 3">NRRL 36939</strain>
    </source>
</reference>
<dbReference type="OrthoDB" id="4138121at2759"/>
<gene>
    <name evidence="2" type="ORF">FPCIR_8744</name>
</gene>
<evidence type="ECO:0000313" key="3">
    <source>
        <dbReference type="Proteomes" id="UP000546213"/>
    </source>
</evidence>
<dbReference type="AlphaFoldDB" id="A0A8H5L4V8"/>
<name>A0A8H5L4V8_9HYPO</name>
<sequence length="444" mass="50318">MAIFSPLTGGLKRQRSCSQVASVHQPPRNHMAEYINKGSDAMNWQDLQAPTSMNQAIGQLRSDLRADWERDLTSCISKMNAEHQQCQQATLDNIKETVRKTLDEWFANSQMKPQSLKDDTTPESSQSLNTEARLMTPDSEDCAQVEQLTRKLEMAGLELTDLKKQLKATQLRTDQLRSMIIPDDGNPILDSEIETLFSEVRARAQYVARGLYTKPGSLENAKTKEGQALFKQIKGLDQERQQDAIHLYLFLRIRQQFFPNRIRGCNIGRHYPELQEGLATTERYLSKAMRDTWIDGTGEKELAAWSRATFSCIDLLKGESDEPDSYALYLEQTLKPAETTSTRLNERGKKNLRELCEKAHKLGILMRRATDTFQAFIVKPNVPLADYESVAQESTFNGGRFSSGTKVIDSCLFGGLRKISSEHPDEFIVLHKVMVSTRLVTSTE</sequence>
<proteinExistence type="predicted"/>